<evidence type="ECO:0000313" key="2">
    <source>
        <dbReference type="EMBL" id="EDS00872.1"/>
    </source>
</evidence>
<keyword evidence="1" id="KW-0472">Membrane</keyword>
<organism evidence="2 3">
    <name type="scientific">[Eubacterium] siraeum DSM 15702</name>
    <dbReference type="NCBI Taxonomy" id="428128"/>
    <lineage>
        <taxon>Bacteria</taxon>
        <taxon>Bacillati</taxon>
        <taxon>Bacillota</taxon>
        <taxon>Clostridia</taxon>
        <taxon>Eubacteriales</taxon>
        <taxon>Oscillospiraceae</taxon>
        <taxon>Oscillospiraceae incertae sedis</taxon>
    </lineage>
</organism>
<name>B0MNE7_9FIRM</name>
<gene>
    <name evidence="2" type="ORF">EUBSIR_01356</name>
</gene>
<keyword evidence="1" id="KW-1133">Transmembrane helix</keyword>
<dbReference type="Proteomes" id="UP000005326">
    <property type="component" value="Unassembled WGS sequence"/>
</dbReference>
<reference evidence="2" key="2">
    <citation type="submission" date="2014-06" db="EMBL/GenBank/DDBJ databases">
        <title>Draft genome sequence of Eubacterium siraeum (DSM 15702).</title>
        <authorList>
            <person name="Sudarsanam P."/>
            <person name="Ley R."/>
            <person name="Guruge J."/>
            <person name="Turnbaugh P.J."/>
            <person name="Mahowald M."/>
            <person name="Liep D."/>
            <person name="Gordon J."/>
        </authorList>
    </citation>
    <scope>NUCLEOTIDE SEQUENCE</scope>
    <source>
        <strain evidence="2">DSM 15702</strain>
    </source>
</reference>
<protein>
    <submittedName>
        <fullName evidence="2">Uncharacterized protein</fullName>
    </submittedName>
</protein>
<keyword evidence="1" id="KW-0812">Transmembrane</keyword>
<sequence length="468" mass="53260">MVKCKYKIIQEAVMNNIDKLTQKIFSKFNDDSLFYCNIYLTGTEENNAVVLFDMEGFVLKVCLDKVKTEYTMPEDSYVLVSEMCIDENENVIHFSVWSEERGDEDFELKFDRANAEMMPCRKTYNSDGVWDIVVCMAANIYDRYSFDETLISEAERNYLPLVLELMEITDSSKAKPELPVLTAYAEKYGLNEFTAIILKNVRRAKTGISNKRFSGLDDVKYEPLWRELYMIFWVLCKDYPTISEIIGLEPENIRIRKNITDTLYKAGYEGVYPDFRKTGELKGVHLTQSHDKAYLVGCEKNVLYMVHCDEMCSDGEPVIIFRSGTIIMKDGFDYSNADIYSSMFRNGGYHIEKSFSCCAGNEDISQAAEIAVKRAELKKLTRKECKAGDVDKNLLSFLPVGMLMGLLFGVFLALGMMIVLFLFEMFVGSSAVEALQAIVDSRWLCAFGASGLAFGLAMTVLMYLAGRK</sequence>
<feature type="transmembrane region" description="Helical" evidence="1">
    <location>
        <begin position="443"/>
        <end position="465"/>
    </location>
</feature>
<keyword evidence="3" id="KW-1185">Reference proteome</keyword>
<evidence type="ECO:0000313" key="3">
    <source>
        <dbReference type="Proteomes" id="UP000005326"/>
    </source>
</evidence>
<comment type="caution">
    <text evidence="2">The sequence shown here is derived from an EMBL/GenBank/DDBJ whole genome shotgun (WGS) entry which is preliminary data.</text>
</comment>
<proteinExistence type="predicted"/>
<dbReference type="AlphaFoldDB" id="B0MNE7"/>
<reference evidence="2" key="1">
    <citation type="submission" date="2007-10" db="EMBL/GenBank/DDBJ databases">
        <authorList>
            <person name="Fulton L."/>
            <person name="Clifton S."/>
            <person name="Fulton B."/>
            <person name="Xu J."/>
            <person name="Minx P."/>
            <person name="Pepin K.H."/>
            <person name="Johnson M."/>
            <person name="Thiruvilangam P."/>
            <person name="Bhonagiri V."/>
            <person name="Nash W.E."/>
            <person name="Mardis E.R."/>
            <person name="Wilson R.K."/>
        </authorList>
    </citation>
    <scope>NUCLEOTIDE SEQUENCE [LARGE SCALE GENOMIC DNA]</scope>
    <source>
        <strain evidence="2">DSM 15702</strain>
    </source>
</reference>
<accession>B0MNE7</accession>
<feature type="transmembrane region" description="Helical" evidence="1">
    <location>
        <begin position="394"/>
        <end position="423"/>
    </location>
</feature>
<dbReference type="EMBL" id="ABCA03000045">
    <property type="protein sequence ID" value="EDS00872.1"/>
    <property type="molecule type" value="Genomic_DNA"/>
</dbReference>
<evidence type="ECO:0000256" key="1">
    <source>
        <dbReference type="SAM" id="Phobius"/>
    </source>
</evidence>